<dbReference type="SUPFAM" id="SSF48452">
    <property type="entry name" value="TPR-like"/>
    <property type="match status" value="2"/>
</dbReference>
<dbReference type="RefSeq" id="WP_386766903.1">
    <property type="nucleotide sequence ID" value="NZ_JBHSTI010000008.1"/>
</dbReference>
<evidence type="ECO:0000313" key="3">
    <source>
        <dbReference type="Proteomes" id="UP001596138"/>
    </source>
</evidence>
<organism evidence="2 3">
    <name type="scientific">Longivirga aurantiaca</name>
    <dbReference type="NCBI Taxonomy" id="1837743"/>
    <lineage>
        <taxon>Bacteria</taxon>
        <taxon>Bacillati</taxon>
        <taxon>Actinomycetota</taxon>
        <taxon>Actinomycetes</taxon>
        <taxon>Sporichthyales</taxon>
        <taxon>Sporichthyaceae</taxon>
        <taxon>Longivirga</taxon>
    </lineage>
</organism>
<gene>
    <name evidence="2" type="ORF">ACFQGU_11860</name>
</gene>
<protein>
    <submittedName>
        <fullName evidence="2">Tetratricopeptide repeat protein</fullName>
    </submittedName>
</protein>
<sequence length="412" mass="42535">MTTTDLQPLAPPEPARRGRRRVAAVLVGAVAVAGLVGAGSLLPAPSAPTPTAQAPSGPTTTVEGLAAYLQSVPADWHGWSSLGGLQLERARSTGSPEWYGRAEQSFRRSLQIHPDDNPPALAGLAAVDAARHDFAAAESGARAALAVNPLDATAQAILVDSLTELGRYDESLAAAQRLDGTHPGLSSYTRLAYQEELRGDVAEALSLLALAADDAATPSQAAFARYQEGLLALQTGDVARAERSYAAGAAAAPDDLSLLHLRARIAAAQGRGAMAADLYRALVQRRPTAALAVEAADVLTGAADARERADLIALAQAQLAVNRANGVEPEPSDIVLEATYGDPAAALRMAESLWSRQQGVYAADAYAVALHAVGRDAEALRYADRALSLGTTTPSLHAHRDAIRAALPGGAA</sequence>
<reference evidence="3" key="1">
    <citation type="journal article" date="2019" name="Int. J. Syst. Evol. Microbiol.">
        <title>The Global Catalogue of Microorganisms (GCM) 10K type strain sequencing project: providing services to taxonomists for standard genome sequencing and annotation.</title>
        <authorList>
            <consortium name="The Broad Institute Genomics Platform"/>
            <consortium name="The Broad Institute Genome Sequencing Center for Infectious Disease"/>
            <person name="Wu L."/>
            <person name="Ma J."/>
        </authorList>
    </citation>
    <scope>NUCLEOTIDE SEQUENCE [LARGE SCALE GENOMIC DNA]</scope>
    <source>
        <strain evidence="3">CGMCC 4.7317</strain>
    </source>
</reference>
<dbReference type="Proteomes" id="UP001596138">
    <property type="component" value="Unassembled WGS sequence"/>
</dbReference>
<name>A0ABW1T268_9ACTN</name>
<keyword evidence="1" id="KW-0472">Membrane</keyword>
<feature type="transmembrane region" description="Helical" evidence="1">
    <location>
        <begin position="22"/>
        <end position="42"/>
    </location>
</feature>
<accession>A0ABW1T268</accession>
<keyword evidence="1" id="KW-1133">Transmembrane helix</keyword>
<evidence type="ECO:0000256" key="1">
    <source>
        <dbReference type="SAM" id="Phobius"/>
    </source>
</evidence>
<dbReference type="Gene3D" id="1.25.40.10">
    <property type="entry name" value="Tetratricopeptide repeat domain"/>
    <property type="match status" value="2"/>
</dbReference>
<dbReference type="InterPro" id="IPR011990">
    <property type="entry name" value="TPR-like_helical_dom_sf"/>
</dbReference>
<keyword evidence="3" id="KW-1185">Reference proteome</keyword>
<proteinExistence type="predicted"/>
<keyword evidence="1" id="KW-0812">Transmembrane</keyword>
<evidence type="ECO:0000313" key="2">
    <source>
        <dbReference type="EMBL" id="MFC6238576.1"/>
    </source>
</evidence>
<comment type="caution">
    <text evidence="2">The sequence shown here is derived from an EMBL/GenBank/DDBJ whole genome shotgun (WGS) entry which is preliminary data.</text>
</comment>
<dbReference type="EMBL" id="JBHSTI010000008">
    <property type="protein sequence ID" value="MFC6238576.1"/>
    <property type="molecule type" value="Genomic_DNA"/>
</dbReference>